<sequence>MRTRVGVVVMAALLLLYIVVVGQKAVAALGIGISTRQPVLVVMGAAMIVLPLIALWGLGRELWFGWRAERLARRLEHEGGLPTDVVGASPTGRITRADGDALFPKYRAQVERDEGDWRAWYRLSLAYSAAGDTRRARGAVREAIRLEGAESTAEAAR</sequence>
<evidence type="ECO:0000313" key="3">
    <source>
        <dbReference type="Proteomes" id="UP001305498"/>
    </source>
</evidence>
<dbReference type="KEGG" id="mbet:N8K70_11675"/>
<keyword evidence="1" id="KW-1133">Transmembrane helix</keyword>
<accession>A0AA97I5Z3</accession>
<reference evidence="2 3" key="1">
    <citation type="submission" date="2023-02" db="EMBL/GenBank/DDBJ databases">
        <title>Microbacterium betulae sp. nov., isolated from birch wood.</title>
        <authorList>
            <person name="Pasciak M."/>
            <person name="Pawlik K.J."/>
            <person name="Martynowski D."/>
            <person name="Laczmanski L."/>
            <person name="Ciekot J."/>
            <person name="Szponar B."/>
            <person name="Wojcik-Fatla A."/>
            <person name="Mackiewicz B."/>
            <person name="Farian E."/>
            <person name="Cholewa G."/>
            <person name="Cholewa A."/>
            <person name="Dutkiewicz J."/>
        </authorList>
    </citation>
    <scope>NUCLEOTIDE SEQUENCE [LARGE SCALE GENOMIC DNA]</scope>
    <source>
        <strain evidence="2 3">AB</strain>
    </source>
</reference>
<feature type="transmembrane region" description="Helical" evidence="1">
    <location>
        <begin position="38"/>
        <end position="58"/>
    </location>
</feature>
<evidence type="ECO:0000313" key="2">
    <source>
        <dbReference type="EMBL" id="WOF22035.1"/>
    </source>
</evidence>
<evidence type="ECO:0008006" key="4">
    <source>
        <dbReference type="Google" id="ProtNLM"/>
    </source>
</evidence>
<evidence type="ECO:0000256" key="1">
    <source>
        <dbReference type="SAM" id="Phobius"/>
    </source>
</evidence>
<dbReference type="AlphaFoldDB" id="A0AA97I5Z3"/>
<dbReference type="RefSeq" id="WP_317138511.1">
    <property type="nucleotide sequence ID" value="NZ_CP118157.1"/>
</dbReference>
<name>A0AA97I5Z3_9MICO</name>
<dbReference type="Proteomes" id="UP001305498">
    <property type="component" value="Chromosome"/>
</dbReference>
<dbReference type="EMBL" id="CP118157">
    <property type="protein sequence ID" value="WOF22035.1"/>
    <property type="molecule type" value="Genomic_DNA"/>
</dbReference>
<proteinExistence type="predicted"/>
<keyword evidence="1" id="KW-0812">Transmembrane</keyword>
<organism evidence="2 3">
    <name type="scientific">Microbacterium betulae</name>
    <dbReference type="NCBI Taxonomy" id="2981139"/>
    <lineage>
        <taxon>Bacteria</taxon>
        <taxon>Bacillati</taxon>
        <taxon>Actinomycetota</taxon>
        <taxon>Actinomycetes</taxon>
        <taxon>Micrococcales</taxon>
        <taxon>Microbacteriaceae</taxon>
        <taxon>Microbacterium</taxon>
    </lineage>
</organism>
<protein>
    <recommendedName>
        <fullName evidence="4">Tetratricopeptide repeat protein</fullName>
    </recommendedName>
</protein>
<keyword evidence="3" id="KW-1185">Reference proteome</keyword>
<keyword evidence="1" id="KW-0472">Membrane</keyword>
<gene>
    <name evidence="2" type="ORF">N8K70_11675</name>
</gene>